<dbReference type="PANTHER" id="PTHR30579:SF3">
    <property type="entry name" value="TRANSCRIPTIONAL REGULATORY PROTEIN"/>
    <property type="match status" value="1"/>
</dbReference>
<comment type="caution">
    <text evidence="6">The sequence shown here is derived from an EMBL/GenBank/DDBJ whole genome shotgun (WGS) entry which is preliminary data.</text>
</comment>
<dbReference type="Proteomes" id="UP000245680">
    <property type="component" value="Unassembled WGS sequence"/>
</dbReference>
<evidence type="ECO:0000313" key="7">
    <source>
        <dbReference type="Proteomes" id="UP000245680"/>
    </source>
</evidence>
<evidence type="ECO:0000256" key="4">
    <source>
        <dbReference type="ARBA" id="ARBA00023163"/>
    </source>
</evidence>
<evidence type="ECO:0000256" key="2">
    <source>
        <dbReference type="ARBA" id="ARBA00023015"/>
    </source>
</evidence>
<dbReference type="Gene3D" id="1.10.10.10">
    <property type="entry name" value="Winged helix-like DNA-binding domain superfamily/Winged helix DNA-binding domain"/>
    <property type="match status" value="1"/>
</dbReference>
<dbReference type="GO" id="GO:0003677">
    <property type="term" value="F:DNA binding"/>
    <property type="evidence" value="ECO:0007669"/>
    <property type="project" value="UniProtKB-KW"/>
</dbReference>
<dbReference type="AlphaFoldDB" id="A0A2V2L6D4"/>
<dbReference type="PANTHER" id="PTHR30579">
    <property type="entry name" value="TRANSCRIPTIONAL REGULATOR"/>
    <property type="match status" value="1"/>
</dbReference>
<reference evidence="6 7" key="1">
    <citation type="submission" date="2018-05" db="EMBL/GenBank/DDBJ databases">
        <title>Rhodobacteraceae gen. nov., sp. nov. isolated from sea water.</title>
        <authorList>
            <person name="Ren Y."/>
        </authorList>
    </citation>
    <scope>NUCLEOTIDE SEQUENCE [LARGE SCALE GENOMIC DNA]</scope>
    <source>
        <strain evidence="6 7">TG-679</strain>
    </source>
</reference>
<evidence type="ECO:0000313" key="6">
    <source>
        <dbReference type="EMBL" id="PWR00952.1"/>
    </source>
</evidence>
<proteinExistence type="inferred from homology"/>
<dbReference type="PROSITE" id="PS50931">
    <property type="entry name" value="HTH_LYSR"/>
    <property type="match status" value="1"/>
</dbReference>
<dbReference type="GO" id="GO:0003700">
    <property type="term" value="F:DNA-binding transcription factor activity"/>
    <property type="evidence" value="ECO:0007669"/>
    <property type="project" value="InterPro"/>
</dbReference>
<dbReference type="Pfam" id="PF00126">
    <property type="entry name" value="HTH_1"/>
    <property type="match status" value="1"/>
</dbReference>
<dbReference type="PRINTS" id="PR00039">
    <property type="entry name" value="HTHLYSR"/>
</dbReference>
<evidence type="ECO:0000259" key="5">
    <source>
        <dbReference type="PROSITE" id="PS50931"/>
    </source>
</evidence>
<dbReference type="InterPro" id="IPR036388">
    <property type="entry name" value="WH-like_DNA-bd_sf"/>
</dbReference>
<accession>A0A2V2L6D4</accession>
<keyword evidence="2" id="KW-0805">Transcription regulation</keyword>
<evidence type="ECO:0000256" key="3">
    <source>
        <dbReference type="ARBA" id="ARBA00023125"/>
    </source>
</evidence>
<dbReference type="OrthoDB" id="9787460at2"/>
<keyword evidence="7" id="KW-1185">Reference proteome</keyword>
<comment type="similarity">
    <text evidence="1">Belongs to the LysR transcriptional regulatory family.</text>
</comment>
<evidence type="ECO:0000256" key="1">
    <source>
        <dbReference type="ARBA" id="ARBA00009437"/>
    </source>
</evidence>
<keyword evidence="3" id="KW-0238">DNA-binding</keyword>
<dbReference type="Gene3D" id="3.40.190.290">
    <property type="match status" value="1"/>
</dbReference>
<dbReference type="InterPro" id="IPR000847">
    <property type="entry name" value="LysR_HTH_N"/>
</dbReference>
<organism evidence="6 7">
    <name type="scientific">Meridianimarinicoccus roseus</name>
    <dbReference type="NCBI Taxonomy" id="2072018"/>
    <lineage>
        <taxon>Bacteria</taxon>
        <taxon>Pseudomonadati</taxon>
        <taxon>Pseudomonadota</taxon>
        <taxon>Alphaproteobacteria</taxon>
        <taxon>Rhodobacterales</taxon>
        <taxon>Paracoccaceae</taxon>
        <taxon>Meridianimarinicoccus</taxon>
    </lineage>
</organism>
<dbReference type="InterPro" id="IPR050176">
    <property type="entry name" value="LTTR"/>
</dbReference>
<dbReference type="RefSeq" id="WP_109813305.1">
    <property type="nucleotide sequence ID" value="NZ_QGKU01000066.1"/>
</dbReference>
<protein>
    <submittedName>
        <fullName evidence="6">LysR family transcriptional regulator</fullName>
    </submittedName>
</protein>
<sequence>MNWNDAKYFLAVAREGQMLGAARRLGVSQARLSRRIAALETALGTTLLDRGPQGCALTGPGTAMLPLAERAEAAMLEAEARLSDRAGDIAGSVRIGAPDGFGAGFLAARLDRFTQAYPSLDLQLVPVPRTFSLSQREADIAIMIDRPARGRLRARKLTDYTLGLYAAQAYLDRAGTPTELADLAAHRLIGYVDDLIFTQALNYTGEFLPGWHSSIEISTALGQFEAVKAGAGIGILHDFMAAGVPGLVPLFPTRSLSRSYWTVWHENQRSARPVRAAVDLLDTLARENRRLFVRAADTFRQPNP</sequence>
<dbReference type="SUPFAM" id="SSF53850">
    <property type="entry name" value="Periplasmic binding protein-like II"/>
    <property type="match status" value="1"/>
</dbReference>
<dbReference type="EMBL" id="QGKU01000066">
    <property type="protein sequence ID" value="PWR00952.1"/>
    <property type="molecule type" value="Genomic_DNA"/>
</dbReference>
<dbReference type="SUPFAM" id="SSF46785">
    <property type="entry name" value="Winged helix' DNA-binding domain"/>
    <property type="match status" value="1"/>
</dbReference>
<name>A0A2V2L6D4_9RHOB</name>
<dbReference type="InterPro" id="IPR036390">
    <property type="entry name" value="WH_DNA-bd_sf"/>
</dbReference>
<keyword evidence="4" id="KW-0804">Transcription</keyword>
<gene>
    <name evidence="6" type="ORF">DKT77_19435</name>
</gene>
<dbReference type="InterPro" id="IPR005119">
    <property type="entry name" value="LysR_subst-bd"/>
</dbReference>
<dbReference type="Pfam" id="PF03466">
    <property type="entry name" value="LysR_substrate"/>
    <property type="match status" value="1"/>
</dbReference>
<feature type="domain" description="HTH lysR-type" evidence="5">
    <location>
        <begin position="1"/>
        <end position="58"/>
    </location>
</feature>